<dbReference type="GO" id="GO:0003824">
    <property type="term" value="F:catalytic activity"/>
    <property type="evidence" value="ECO:0007669"/>
    <property type="project" value="InterPro"/>
</dbReference>
<dbReference type="InterPro" id="IPR020556">
    <property type="entry name" value="Amidase_CS"/>
</dbReference>
<proteinExistence type="predicted"/>
<dbReference type="InterPro" id="IPR000120">
    <property type="entry name" value="Amidase"/>
</dbReference>
<dbReference type="Pfam" id="PF01425">
    <property type="entry name" value="Amidase"/>
    <property type="match status" value="1"/>
</dbReference>
<sequence>MEVSQLVELARQNLAALDIPVTEEELERAREGGFFATALAFQQLLEQQSADDELPDLFGERLLVTAEPPTPHAVGNGTTPDILTLAAALRRRETSSRELVHQALQHIAQRDGELNAFQLVLPEQAMVQATQADEELARGVDRGPLHGLPVALKDLIDLAGTPTTAGSAILATTLAERDATVVERLRAAGAIIIGKTRLPEFAYSGASNNPHYGPVRNPRAPDRDSGGSSSGSAAAVAAGMVVMAIGSDTGGSIRIPAAYCGLVGLKPTYGRVSLFGVFPLAWSLDHLGPITRTVTDAAVSLAAIAGVDARDPRTRDHPLPDLQAAAAADRIEGRIGIVRSFGSEEALAEPAVIHATNAAVQTLADAGAELEWIDLPELGQLRILSATISQLEAAAVHAPTARERWSRYGDFFRLRLIGCFAYPSWAYLAAQRLARRARASLQHILDVRRLHLLALPTAPSVAPPLGQWSPRASWLTSPFNLLGWPVISVPAGQDDSGLPIGLQLVARPWREDLVITAARIVEQGAKIGS</sequence>
<reference evidence="1" key="1">
    <citation type="journal article" date="2020" name="mSystems">
        <title>Genome- and Community-Level Interaction Insights into Carbon Utilization and Element Cycling Functions of Hydrothermarchaeota in Hydrothermal Sediment.</title>
        <authorList>
            <person name="Zhou Z."/>
            <person name="Liu Y."/>
            <person name="Xu W."/>
            <person name="Pan J."/>
            <person name="Luo Z.H."/>
            <person name="Li M."/>
        </authorList>
    </citation>
    <scope>NUCLEOTIDE SEQUENCE [LARGE SCALE GENOMIC DNA]</scope>
    <source>
        <strain evidence="1">SpSt-222</strain>
    </source>
</reference>
<dbReference type="PANTHER" id="PTHR11895:SF176">
    <property type="entry name" value="AMIDASE AMID-RELATED"/>
    <property type="match status" value="1"/>
</dbReference>
<dbReference type="InterPro" id="IPR023631">
    <property type="entry name" value="Amidase_dom"/>
</dbReference>
<dbReference type="SUPFAM" id="SSF75304">
    <property type="entry name" value="Amidase signature (AS) enzymes"/>
    <property type="match status" value="1"/>
</dbReference>
<dbReference type="AlphaFoldDB" id="A0A7C1K0G8"/>
<dbReference type="PIRSF" id="PIRSF001221">
    <property type="entry name" value="Amidase_fungi"/>
    <property type="match status" value="1"/>
</dbReference>
<dbReference type="EMBL" id="DSJL01000007">
    <property type="protein sequence ID" value="HEF64568.1"/>
    <property type="molecule type" value="Genomic_DNA"/>
</dbReference>
<accession>A0A7C1K0G8</accession>
<dbReference type="InterPro" id="IPR036928">
    <property type="entry name" value="AS_sf"/>
</dbReference>
<protein>
    <submittedName>
        <fullName evidence="1">Amidase</fullName>
    </submittedName>
</protein>
<dbReference type="Gene3D" id="3.90.1300.10">
    <property type="entry name" value="Amidase signature (AS) domain"/>
    <property type="match status" value="1"/>
</dbReference>
<name>A0A7C1K0G8_THERO</name>
<comment type="caution">
    <text evidence="1">The sequence shown here is derived from an EMBL/GenBank/DDBJ whole genome shotgun (WGS) entry which is preliminary data.</text>
</comment>
<evidence type="ECO:0000313" key="1">
    <source>
        <dbReference type="EMBL" id="HEF64568.1"/>
    </source>
</evidence>
<dbReference type="PROSITE" id="PS00571">
    <property type="entry name" value="AMIDASES"/>
    <property type="match status" value="1"/>
</dbReference>
<organism evidence="1">
    <name type="scientific">Thermomicrobium roseum</name>
    <dbReference type="NCBI Taxonomy" id="500"/>
    <lineage>
        <taxon>Bacteria</taxon>
        <taxon>Pseudomonadati</taxon>
        <taxon>Thermomicrobiota</taxon>
        <taxon>Thermomicrobia</taxon>
        <taxon>Thermomicrobiales</taxon>
        <taxon>Thermomicrobiaceae</taxon>
        <taxon>Thermomicrobium</taxon>
    </lineage>
</organism>
<dbReference type="PANTHER" id="PTHR11895">
    <property type="entry name" value="TRANSAMIDASE"/>
    <property type="match status" value="1"/>
</dbReference>
<gene>
    <name evidence="1" type="ORF">ENP47_03025</name>
</gene>